<name>A0A9P4Z056_9HYPO</name>
<organism evidence="2 3">
    <name type="scientific">Geosmithia morbida</name>
    <dbReference type="NCBI Taxonomy" id="1094350"/>
    <lineage>
        <taxon>Eukaryota</taxon>
        <taxon>Fungi</taxon>
        <taxon>Dikarya</taxon>
        <taxon>Ascomycota</taxon>
        <taxon>Pezizomycotina</taxon>
        <taxon>Sordariomycetes</taxon>
        <taxon>Hypocreomycetidae</taxon>
        <taxon>Hypocreales</taxon>
        <taxon>Bionectriaceae</taxon>
        <taxon>Geosmithia</taxon>
    </lineage>
</organism>
<dbReference type="GeneID" id="55970058"/>
<comment type="caution">
    <text evidence="2">The sequence shown here is derived from an EMBL/GenBank/DDBJ whole genome shotgun (WGS) entry which is preliminary data.</text>
</comment>
<dbReference type="RefSeq" id="XP_035323643.1">
    <property type="nucleotide sequence ID" value="XM_035465806.1"/>
</dbReference>
<dbReference type="AlphaFoldDB" id="A0A9P4Z056"/>
<dbReference type="Pfam" id="PF01425">
    <property type="entry name" value="Amidase"/>
    <property type="match status" value="2"/>
</dbReference>
<dbReference type="PANTHER" id="PTHR42678:SF34">
    <property type="entry name" value="OS04G0183300 PROTEIN"/>
    <property type="match status" value="1"/>
</dbReference>
<protein>
    <submittedName>
        <fullName evidence="2">Amidase</fullName>
    </submittedName>
</protein>
<dbReference type="InterPro" id="IPR023631">
    <property type="entry name" value="Amidase_dom"/>
</dbReference>
<dbReference type="Gene3D" id="3.90.1300.10">
    <property type="entry name" value="Amidase signature (AS) domain"/>
    <property type="match status" value="3"/>
</dbReference>
<proteinExistence type="predicted"/>
<sequence length="443" mass="47778">MASSINPLTATASELQDRLCRDHFSSKDLVKLYMHRISKYDGYLKSVIATAPEDLVLETASRLDEERTRGILRGPLHGIPIVIKDNIATVPELGLPTTCGSLALEGSRPRKNAAIVDKVWSPVSWEEDCRSRCCPGMGILQVLIHASSQSPGGSSGGSAVAVSAGLSPLAIGTDTMGSLIAPSDRAALYTIRPTLKIVPQQGIIPITLESDSAGPMAKSVLDLALLLDALVDPTATEVPEQGYKGAVTGKWGDIRIGVIEPSDEWLFQRDFVKFEPQASEQMGLLEEYLASVDDCKVRTLEELVQFNKDHAEKELPPCADNQDTLIRALSAHMPDDEYRSIISSARERCGKNGIDKALAENDVDVIIGPGDGPMFCVPSTAGYPVASLPLGYLDFNGRPFGMQITAGAHQEALIIQAQSAWEHTFPFRRPPPLDDIVPVNSTV</sequence>
<dbReference type="OrthoDB" id="566138at2759"/>
<evidence type="ECO:0000259" key="1">
    <source>
        <dbReference type="Pfam" id="PF01425"/>
    </source>
</evidence>
<keyword evidence="3" id="KW-1185">Reference proteome</keyword>
<reference evidence="2" key="1">
    <citation type="submission" date="2020-03" db="EMBL/GenBank/DDBJ databases">
        <title>Site-based positive gene gene selection in Geosmithia morbida across the United States reveals a broad range of putative effectors and factors for local host and environmental adapation.</title>
        <authorList>
            <person name="Onufrak A."/>
            <person name="Murdoch R.W."/>
            <person name="Gazis R."/>
            <person name="Huff M."/>
            <person name="Staton M."/>
            <person name="Klingeman W."/>
            <person name="Hadziabdic D."/>
        </authorList>
    </citation>
    <scope>NUCLEOTIDE SEQUENCE</scope>
    <source>
        <strain evidence="2">1262</strain>
    </source>
</reference>
<evidence type="ECO:0000313" key="3">
    <source>
        <dbReference type="Proteomes" id="UP000749293"/>
    </source>
</evidence>
<feature type="domain" description="Amidase" evidence="1">
    <location>
        <begin position="28"/>
        <end position="118"/>
    </location>
</feature>
<dbReference type="InterPro" id="IPR036928">
    <property type="entry name" value="AS_sf"/>
</dbReference>
<feature type="domain" description="Amidase" evidence="1">
    <location>
        <begin position="147"/>
        <end position="271"/>
    </location>
</feature>
<dbReference type="PANTHER" id="PTHR42678">
    <property type="entry name" value="AMIDASE"/>
    <property type="match status" value="1"/>
</dbReference>
<evidence type="ECO:0000313" key="2">
    <source>
        <dbReference type="EMBL" id="KAF4124991.1"/>
    </source>
</evidence>
<dbReference type="EMBL" id="JAANYQ010000003">
    <property type="protein sequence ID" value="KAF4124991.1"/>
    <property type="molecule type" value="Genomic_DNA"/>
</dbReference>
<dbReference type="SUPFAM" id="SSF75304">
    <property type="entry name" value="Amidase signature (AS) enzymes"/>
    <property type="match status" value="1"/>
</dbReference>
<accession>A0A9P4Z056</accession>
<gene>
    <name evidence="2" type="ORF">GMORB2_3830</name>
</gene>
<dbReference type="Proteomes" id="UP000749293">
    <property type="component" value="Unassembled WGS sequence"/>
</dbReference>